<evidence type="ECO:0000313" key="2">
    <source>
        <dbReference type="EMBL" id="WRT66442.1"/>
    </source>
</evidence>
<protein>
    <submittedName>
        <fullName evidence="2">Uncharacterized protein</fullName>
    </submittedName>
</protein>
<accession>A0ABZ1CXG3</accession>
<proteinExistence type="predicted"/>
<feature type="region of interest" description="Disordered" evidence="1">
    <location>
        <begin position="97"/>
        <end position="121"/>
    </location>
</feature>
<sequence>MLHDTVNTALELEFSVLEINLRNMWYQHGYTGLRYFQQHIADIYQRFQLLVDEDRVDPDTVRAAETACNDLLALQAVPNQTWLPYVTGIRRRLSQSGESNSNLSITSSPQESPVEEKSIEGISVPVRLDKGQNLSETEMTYPHQFDLLTGLM</sequence>
<evidence type="ECO:0000256" key="1">
    <source>
        <dbReference type="SAM" id="MobiDB-lite"/>
    </source>
</evidence>
<organism evidence="2 3">
    <name type="scientific">Kwoniella shivajii</name>
    <dbReference type="NCBI Taxonomy" id="564305"/>
    <lineage>
        <taxon>Eukaryota</taxon>
        <taxon>Fungi</taxon>
        <taxon>Dikarya</taxon>
        <taxon>Basidiomycota</taxon>
        <taxon>Agaricomycotina</taxon>
        <taxon>Tremellomycetes</taxon>
        <taxon>Tremellales</taxon>
        <taxon>Cryptococcaceae</taxon>
        <taxon>Kwoniella</taxon>
    </lineage>
</organism>
<dbReference type="GeneID" id="87955530"/>
<name>A0ABZ1CXG3_9TREE</name>
<reference evidence="2 3" key="1">
    <citation type="submission" date="2024-01" db="EMBL/GenBank/DDBJ databases">
        <title>Comparative genomics of Cryptococcus and Kwoniella reveals pathogenesis evolution and contrasting modes of karyotype evolution via chromosome fusion or intercentromeric recombination.</title>
        <authorList>
            <person name="Coelho M.A."/>
            <person name="David-Palma M."/>
            <person name="Shea T."/>
            <person name="Bowers K."/>
            <person name="McGinley-Smith S."/>
            <person name="Mohammad A.W."/>
            <person name="Gnirke A."/>
            <person name="Yurkov A.M."/>
            <person name="Nowrousian M."/>
            <person name="Sun S."/>
            <person name="Cuomo C.A."/>
            <person name="Heitman J."/>
        </authorList>
    </citation>
    <scope>NUCLEOTIDE SEQUENCE [LARGE SCALE GENOMIC DNA]</scope>
    <source>
        <strain evidence="2">CBS 11374</strain>
    </source>
</reference>
<keyword evidence="3" id="KW-1185">Reference proteome</keyword>
<feature type="compositionally biased region" description="Polar residues" evidence="1">
    <location>
        <begin position="97"/>
        <end position="111"/>
    </location>
</feature>
<evidence type="ECO:0000313" key="3">
    <source>
        <dbReference type="Proteomes" id="UP001329825"/>
    </source>
</evidence>
<dbReference type="RefSeq" id="XP_062791182.1">
    <property type="nucleotide sequence ID" value="XM_062935131.1"/>
</dbReference>
<dbReference type="Proteomes" id="UP001329825">
    <property type="component" value="Chromosome 4"/>
</dbReference>
<gene>
    <name evidence="2" type="ORF">IL334_003399</name>
</gene>
<dbReference type="EMBL" id="CP141884">
    <property type="protein sequence ID" value="WRT66442.1"/>
    <property type="molecule type" value="Genomic_DNA"/>
</dbReference>